<dbReference type="CDD" id="cd05356">
    <property type="entry name" value="17beta-HSD1_like_SDR_c"/>
    <property type="match status" value="1"/>
</dbReference>
<accession>A0A1S3J2E8</accession>
<dbReference type="PRINTS" id="PR00081">
    <property type="entry name" value="GDHRDH"/>
</dbReference>
<dbReference type="KEGG" id="lak:106169608"/>
<evidence type="ECO:0000256" key="3">
    <source>
        <dbReference type="ARBA" id="ARBA00023002"/>
    </source>
</evidence>
<dbReference type="PROSITE" id="PS00061">
    <property type="entry name" value="ADH_SHORT"/>
    <property type="match status" value="1"/>
</dbReference>
<dbReference type="InParanoid" id="A0A1S3J2E8"/>
<evidence type="ECO:0000256" key="4">
    <source>
        <dbReference type="ARBA" id="ARBA00023128"/>
    </source>
</evidence>
<dbReference type="PIRSF" id="PIRSF000126">
    <property type="entry name" value="11-beta-HSD1"/>
    <property type="match status" value="1"/>
</dbReference>
<reference evidence="7" key="1">
    <citation type="submission" date="2025-08" db="UniProtKB">
        <authorList>
            <consortium name="RefSeq"/>
        </authorList>
    </citation>
    <scope>IDENTIFICATION</scope>
    <source>
        <tissue evidence="7">Gonads</tissue>
    </source>
</reference>
<dbReference type="AlphaFoldDB" id="A0A1S3J2E8"/>
<dbReference type="PANTHER" id="PTHR44889:SF1">
    <property type="entry name" value="INACTIVE HYDROXYSTEROID DEHYDROGENASE-LIKE PROTEIN 1"/>
    <property type="match status" value="1"/>
</dbReference>
<dbReference type="FunFam" id="3.40.50.720:FF:000137">
    <property type="entry name" value="Hydroxysteroid (17-beta) dehydrogenase 3"/>
    <property type="match status" value="1"/>
</dbReference>
<evidence type="ECO:0000313" key="7">
    <source>
        <dbReference type="RefSeq" id="XP_013404575.1"/>
    </source>
</evidence>
<dbReference type="PANTHER" id="PTHR44889">
    <property type="entry name" value="INACTIVE HYDROXYSTEROID DEHYDROGENASE-LIKE PROTEIN 1"/>
    <property type="match status" value="1"/>
</dbReference>
<dbReference type="RefSeq" id="XP_013404575.1">
    <property type="nucleotide sequence ID" value="XM_013549121.1"/>
</dbReference>
<keyword evidence="6" id="KW-1185">Reference proteome</keyword>
<name>A0A1S3J2E8_LINAN</name>
<dbReference type="Gene3D" id="3.40.50.720">
    <property type="entry name" value="NAD(P)-binding Rossmann-like Domain"/>
    <property type="match status" value="1"/>
</dbReference>
<dbReference type="GO" id="GO:0016491">
    <property type="term" value="F:oxidoreductase activity"/>
    <property type="evidence" value="ECO:0007669"/>
    <property type="project" value="UniProtKB-KW"/>
</dbReference>
<keyword evidence="4" id="KW-0496">Mitochondrion</keyword>
<protein>
    <submittedName>
        <fullName evidence="7">Inactive hydroxysteroid dehydrogenase-like protein 1</fullName>
    </submittedName>
</protein>
<keyword evidence="2" id="KW-0521">NADP</keyword>
<evidence type="ECO:0000313" key="6">
    <source>
        <dbReference type="Proteomes" id="UP000085678"/>
    </source>
</evidence>
<sequence length="354" mass="39719">MAAVVDSFSFLAKEIISVLTSFRDALALIGAIYAARKTLGLSYKVVSAIRFVLYTKFGRRDLVRYGHWAVVTGCTHGIGKAYAYELASGGLNIILVSRGLKKLQEVAKDIEESFGVQTCIVPVDFNEADDAYPGIQSKIQDKEVGILVNNVGVMYDYPQFFLDVQPERLWQLVNVNVAAATMMTHLVLPQMVARGRGVVVNMSSSACFLPTPQMTVYSATKAYLDCFSRALQVEYKDRGIIVQCLMPWYVATRMTQYSETLSDPSTLIPSAQVYARNAVATIGFSSRTTGYWPHSILSWFCSYIPESLWMWFSMRLNNALRQQAHRRIKMKKLKHSESLSSFSDEDLAQQSKQD</sequence>
<dbReference type="SUPFAM" id="SSF51735">
    <property type="entry name" value="NAD(P)-binding Rossmann-fold domains"/>
    <property type="match status" value="1"/>
</dbReference>
<dbReference type="GO" id="GO:0005739">
    <property type="term" value="C:mitochondrion"/>
    <property type="evidence" value="ECO:0007669"/>
    <property type="project" value="UniProtKB-SubCell"/>
</dbReference>
<dbReference type="Pfam" id="PF00106">
    <property type="entry name" value="adh_short"/>
    <property type="match status" value="1"/>
</dbReference>
<dbReference type="InterPro" id="IPR052149">
    <property type="entry name" value="17-beta-HSD3-like"/>
</dbReference>
<dbReference type="Proteomes" id="UP000085678">
    <property type="component" value="Unplaced"/>
</dbReference>
<dbReference type="InterPro" id="IPR036291">
    <property type="entry name" value="NAD(P)-bd_dom_sf"/>
</dbReference>
<dbReference type="GeneID" id="106169608"/>
<comment type="similarity">
    <text evidence="5">Belongs to the short-chain dehydrogenases/reductases (SDR) family. 17-beta-HSD 3 subfamily.</text>
</comment>
<proteinExistence type="inferred from homology"/>
<dbReference type="PRINTS" id="PR00080">
    <property type="entry name" value="SDRFAMILY"/>
</dbReference>
<dbReference type="OrthoDB" id="5545019at2759"/>
<comment type="subcellular location">
    <subcellularLocation>
        <location evidence="1">Mitochondrion</location>
    </subcellularLocation>
</comment>
<evidence type="ECO:0000256" key="1">
    <source>
        <dbReference type="ARBA" id="ARBA00004173"/>
    </source>
</evidence>
<evidence type="ECO:0000256" key="2">
    <source>
        <dbReference type="ARBA" id="ARBA00022857"/>
    </source>
</evidence>
<keyword evidence="3" id="KW-0560">Oxidoreductase</keyword>
<gene>
    <name evidence="7" type="primary">LOC106169608</name>
</gene>
<dbReference type="STRING" id="7574.A0A1S3J2E8"/>
<evidence type="ECO:0000256" key="5">
    <source>
        <dbReference type="ARBA" id="ARBA00038261"/>
    </source>
</evidence>
<dbReference type="InterPro" id="IPR002347">
    <property type="entry name" value="SDR_fam"/>
</dbReference>
<dbReference type="InterPro" id="IPR020904">
    <property type="entry name" value="Sc_DH/Rdtase_CS"/>
</dbReference>
<organism evidence="6 7">
    <name type="scientific">Lingula anatina</name>
    <name type="common">Brachiopod</name>
    <name type="synonym">Lingula unguis</name>
    <dbReference type="NCBI Taxonomy" id="7574"/>
    <lineage>
        <taxon>Eukaryota</taxon>
        <taxon>Metazoa</taxon>
        <taxon>Spiralia</taxon>
        <taxon>Lophotrochozoa</taxon>
        <taxon>Brachiopoda</taxon>
        <taxon>Linguliformea</taxon>
        <taxon>Lingulata</taxon>
        <taxon>Lingulida</taxon>
        <taxon>Linguloidea</taxon>
        <taxon>Lingulidae</taxon>
        <taxon>Lingula</taxon>
    </lineage>
</organism>